<protein>
    <submittedName>
        <fullName evidence="2">Uncharacterized protein</fullName>
    </submittedName>
</protein>
<dbReference type="EMBL" id="JACJTE010000045">
    <property type="protein sequence ID" value="MBD2564247.1"/>
    <property type="molecule type" value="Genomic_DNA"/>
</dbReference>
<feature type="region of interest" description="Disordered" evidence="1">
    <location>
        <begin position="16"/>
        <end position="46"/>
    </location>
</feature>
<dbReference type="Proteomes" id="UP000604661">
    <property type="component" value="Unassembled WGS sequence"/>
</dbReference>
<name>A0ABR8F4P3_NOSLI</name>
<feature type="compositionally biased region" description="Polar residues" evidence="1">
    <location>
        <begin position="17"/>
        <end position="46"/>
    </location>
</feature>
<keyword evidence="3" id="KW-1185">Reference proteome</keyword>
<proteinExistence type="predicted"/>
<reference evidence="2 3" key="1">
    <citation type="journal article" date="2020" name="ISME J.">
        <title>Comparative genomics reveals insights into cyanobacterial evolution and habitat adaptation.</title>
        <authorList>
            <person name="Chen M.Y."/>
            <person name="Teng W.K."/>
            <person name="Zhao L."/>
            <person name="Hu C.X."/>
            <person name="Zhou Y.K."/>
            <person name="Han B.P."/>
            <person name="Song L.R."/>
            <person name="Shu W.S."/>
        </authorList>
    </citation>
    <scope>NUCLEOTIDE SEQUENCE [LARGE SCALE GENOMIC DNA]</scope>
    <source>
        <strain evidence="2 3">FACHB-391</strain>
    </source>
</reference>
<evidence type="ECO:0000256" key="1">
    <source>
        <dbReference type="SAM" id="MobiDB-lite"/>
    </source>
</evidence>
<comment type="caution">
    <text evidence="2">The sequence shown here is derived from an EMBL/GenBank/DDBJ whole genome shotgun (WGS) entry which is preliminary data.</text>
</comment>
<gene>
    <name evidence="2" type="ORF">H6G95_27310</name>
</gene>
<evidence type="ECO:0000313" key="2">
    <source>
        <dbReference type="EMBL" id="MBD2564247.1"/>
    </source>
</evidence>
<evidence type="ECO:0000313" key="3">
    <source>
        <dbReference type="Proteomes" id="UP000604661"/>
    </source>
</evidence>
<sequence length="46" mass="5345">MTLPCPLDHSKFREVRSLSNPKISKQLTNRNGRNLRSHWQPNTKTG</sequence>
<accession>A0ABR8F4P3</accession>
<organism evidence="2 3">
    <name type="scientific">Nostoc linckia FACHB-391</name>
    <dbReference type="NCBI Taxonomy" id="2692906"/>
    <lineage>
        <taxon>Bacteria</taxon>
        <taxon>Bacillati</taxon>
        <taxon>Cyanobacteriota</taxon>
        <taxon>Cyanophyceae</taxon>
        <taxon>Nostocales</taxon>
        <taxon>Nostocaceae</taxon>
        <taxon>Nostoc</taxon>
    </lineage>
</organism>